<name>A0A6B1D596_9CHLR</name>
<dbReference type="EMBL" id="VXMH01000042">
    <property type="protein sequence ID" value="MYC95081.1"/>
    <property type="molecule type" value="Genomic_DNA"/>
</dbReference>
<comment type="caution">
    <text evidence="2">The sequence shown here is derived from an EMBL/GenBank/DDBJ whole genome shotgun (WGS) entry which is preliminary data.</text>
</comment>
<sequence>MPIDTPTQAVSPKLEKALELASARHKHLCPRQVLGARCAIAAAAMLELDVPRKDKRLLVIVETDGCFVDGVEAAAGVSVGGRTLRVEDYGKIAATFVDVKTERALRVAPQTDVRDRARDYAPEQTRRYFAMLHGYQRMPDAELLSFEWVKLAKPVAAIVSRAGARAICSECDEEIINEREVVGDGVLLCRSCAGGGYYRVGGA</sequence>
<organism evidence="2">
    <name type="scientific">Caldilineaceae bacterium SB0661_bin_32</name>
    <dbReference type="NCBI Taxonomy" id="2605255"/>
    <lineage>
        <taxon>Bacteria</taxon>
        <taxon>Bacillati</taxon>
        <taxon>Chloroflexota</taxon>
        <taxon>Caldilineae</taxon>
        <taxon>Caldilineales</taxon>
        <taxon>Caldilineaceae</taxon>
    </lineage>
</organism>
<dbReference type="InterPro" id="IPR003814">
    <property type="entry name" value="FmdEsu_dom"/>
</dbReference>
<evidence type="ECO:0000259" key="1">
    <source>
        <dbReference type="Pfam" id="PF02663"/>
    </source>
</evidence>
<reference evidence="2" key="1">
    <citation type="submission" date="2019-09" db="EMBL/GenBank/DDBJ databases">
        <title>Characterisation of the sponge microbiome using genome-centric metagenomics.</title>
        <authorList>
            <person name="Engelberts J.P."/>
            <person name="Robbins S.J."/>
            <person name="De Goeij J.M."/>
            <person name="Aranda M."/>
            <person name="Bell S.C."/>
            <person name="Webster N.S."/>
        </authorList>
    </citation>
    <scope>NUCLEOTIDE SEQUENCE</scope>
    <source>
        <strain evidence="2">SB0661_bin_32</strain>
    </source>
</reference>
<proteinExistence type="predicted"/>
<dbReference type="Pfam" id="PF02663">
    <property type="entry name" value="FmdE"/>
    <property type="match status" value="1"/>
</dbReference>
<dbReference type="Gene3D" id="3.30.1330.130">
    <property type="match status" value="1"/>
</dbReference>
<dbReference type="PANTHER" id="PTHR39418:SF1">
    <property type="entry name" value="DEHYDROGENASE"/>
    <property type="match status" value="1"/>
</dbReference>
<dbReference type="SUPFAM" id="SSF143555">
    <property type="entry name" value="FwdE-like"/>
    <property type="match status" value="1"/>
</dbReference>
<accession>A0A6B1D596</accession>
<evidence type="ECO:0000313" key="2">
    <source>
        <dbReference type="EMBL" id="MYC95081.1"/>
    </source>
</evidence>
<gene>
    <name evidence="2" type="ORF">F4X14_08915</name>
</gene>
<protein>
    <submittedName>
        <fullName evidence="2">Formylmethanofuran dehydrogenase</fullName>
    </submittedName>
</protein>
<dbReference type="AlphaFoldDB" id="A0A6B1D596"/>
<dbReference type="PANTHER" id="PTHR39418">
    <property type="entry name" value="DEHYDROGENASE-RELATED"/>
    <property type="match status" value="1"/>
</dbReference>
<feature type="domain" description="Formylmethanofuran dehydrogenase subunit E" evidence="1">
    <location>
        <begin position="25"/>
        <end position="143"/>
    </location>
</feature>
<dbReference type="InterPro" id="IPR053194">
    <property type="entry name" value="tRNA_methyltr_O"/>
</dbReference>